<evidence type="ECO:0000313" key="3">
    <source>
        <dbReference type="EMBL" id="KRK47323.1"/>
    </source>
</evidence>
<comment type="caution">
    <text evidence="3">The sequence shown here is derived from an EMBL/GenBank/DDBJ whole genome shotgun (WGS) entry which is preliminary data.</text>
</comment>
<dbReference type="PATRIC" id="fig|1302272.5.peg.592"/>
<keyword evidence="1" id="KW-0472">Membrane</keyword>
<dbReference type="InterPro" id="IPR014729">
    <property type="entry name" value="Rossmann-like_a/b/a_fold"/>
</dbReference>
<feature type="transmembrane region" description="Helical" evidence="1">
    <location>
        <begin position="331"/>
        <end position="349"/>
    </location>
</feature>
<dbReference type="InterPro" id="IPR003848">
    <property type="entry name" value="DUF218"/>
</dbReference>
<reference evidence="3 4" key="1">
    <citation type="journal article" date="2015" name="Genome Announc.">
        <title>Expanding the biotechnology potential of lactobacilli through comparative genomics of 213 strains and associated genera.</title>
        <authorList>
            <person name="Sun Z."/>
            <person name="Harris H.M."/>
            <person name="McCann A."/>
            <person name="Guo C."/>
            <person name="Argimon S."/>
            <person name="Zhang W."/>
            <person name="Yang X."/>
            <person name="Jeffery I.B."/>
            <person name="Cooney J.C."/>
            <person name="Kagawa T.F."/>
            <person name="Liu W."/>
            <person name="Song Y."/>
            <person name="Salvetti E."/>
            <person name="Wrobel A."/>
            <person name="Rasinkangas P."/>
            <person name="Parkhill J."/>
            <person name="Rea M.C."/>
            <person name="O'Sullivan O."/>
            <person name="Ritari J."/>
            <person name="Douillard F.P."/>
            <person name="Paul Ross R."/>
            <person name="Yang R."/>
            <person name="Briner A.E."/>
            <person name="Felis G.E."/>
            <person name="de Vos W.M."/>
            <person name="Barrangou R."/>
            <person name="Klaenhammer T.R."/>
            <person name="Caufield P.W."/>
            <person name="Cui Y."/>
            <person name="Zhang H."/>
            <person name="O'Toole P.W."/>
        </authorList>
    </citation>
    <scope>NUCLEOTIDE SEQUENCE [LARGE SCALE GENOMIC DNA]</scope>
    <source>
        <strain evidence="3 4">JCM 15530</strain>
    </source>
</reference>
<dbReference type="PANTHER" id="PTHR30336:SF18">
    <property type="entry name" value="MEMBRANE PROTEIN"/>
    <property type="match status" value="1"/>
</dbReference>
<name>A0A0R1HLU1_9LACO</name>
<dbReference type="AlphaFoldDB" id="A0A0R1HLU1"/>
<accession>A0A0R1HLU1</accession>
<dbReference type="Gene3D" id="3.40.50.620">
    <property type="entry name" value="HUPs"/>
    <property type="match status" value="1"/>
</dbReference>
<dbReference type="Pfam" id="PF02698">
    <property type="entry name" value="DUF218"/>
    <property type="match status" value="1"/>
</dbReference>
<dbReference type="EMBL" id="AZCX01000010">
    <property type="protein sequence ID" value="KRK47323.1"/>
    <property type="molecule type" value="Genomic_DNA"/>
</dbReference>
<dbReference type="InterPro" id="IPR051599">
    <property type="entry name" value="Cell_Envelope_Assoc"/>
</dbReference>
<keyword evidence="1" id="KW-0812">Transmembrane</keyword>
<evidence type="ECO:0000256" key="1">
    <source>
        <dbReference type="SAM" id="Phobius"/>
    </source>
</evidence>
<dbReference type="PANTHER" id="PTHR30336">
    <property type="entry name" value="INNER MEMBRANE PROTEIN, PROBABLE PERMEASE"/>
    <property type="match status" value="1"/>
</dbReference>
<gene>
    <name evidence="3" type="ORF">FC96_GL000594</name>
</gene>
<dbReference type="RefSeq" id="WP_056942990.1">
    <property type="nucleotide sequence ID" value="NZ_AZCX01000010.1"/>
</dbReference>
<dbReference type="GO" id="GO:0043164">
    <property type="term" value="P:Gram-negative-bacterium-type cell wall biogenesis"/>
    <property type="evidence" value="ECO:0007669"/>
    <property type="project" value="TreeGrafter"/>
</dbReference>
<dbReference type="GO" id="GO:0005886">
    <property type="term" value="C:plasma membrane"/>
    <property type="evidence" value="ECO:0007669"/>
    <property type="project" value="TreeGrafter"/>
</dbReference>
<dbReference type="CDD" id="cd06259">
    <property type="entry name" value="YdcF-like"/>
    <property type="match status" value="1"/>
</dbReference>
<keyword evidence="4" id="KW-1185">Reference proteome</keyword>
<dbReference type="OrthoDB" id="9782395at2"/>
<feature type="transmembrane region" description="Helical" evidence="1">
    <location>
        <begin position="101"/>
        <end position="120"/>
    </location>
</feature>
<evidence type="ECO:0000313" key="4">
    <source>
        <dbReference type="Proteomes" id="UP000050911"/>
    </source>
</evidence>
<organism evidence="3 4">
    <name type="scientific">Secundilactobacillus kimchicus JCM 15530</name>
    <dbReference type="NCBI Taxonomy" id="1302272"/>
    <lineage>
        <taxon>Bacteria</taxon>
        <taxon>Bacillati</taxon>
        <taxon>Bacillota</taxon>
        <taxon>Bacilli</taxon>
        <taxon>Lactobacillales</taxon>
        <taxon>Lactobacillaceae</taxon>
        <taxon>Secundilactobacillus</taxon>
    </lineage>
</organism>
<feature type="transmembrane region" description="Helical" evidence="1">
    <location>
        <begin position="132"/>
        <end position="161"/>
    </location>
</feature>
<dbReference type="STRING" id="1302272.FC96_GL000594"/>
<feature type="transmembrane region" description="Helical" evidence="1">
    <location>
        <begin position="6"/>
        <end position="26"/>
    </location>
</feature>
<evidence type="ECO:0000259" key="2">
    <source>
        <dbReference type="Pfam" id="PF02698"/>
    </source>
</evidence>
<feature type="domain" description="DUF218" evidence="2">
    <location>
        <begin position="171"/>
        <end position="321"/>
    </location>
</feature>
<feature type="transmembrane region" description="Helical" evidence="1">
    <location>
        <begin position="33"/>
        <end position="54"/>
    </location>
</feature>
<sequence>MTISLLLTVLWSATMVFGLIFGLSYWHDRTKLYNGILFNLFLFSFLATLASSILNSDNTLLIYGTGIPFVFIVFSLALLFVLQAFLLLWNAWIVWRRESHSLANSLTLYLGVFILVFPFIERLITPHLTSFWASWLSFFSSFITLYIVFWFYNYLTCLVLYQLYWPKHNKDFIVVLGAGLMNGDTVTPLLGQRIDRAITFWQRQLARKNRPATLILSGGQGGDETVPEGQAMRDYAIAHGIPADQAIAETQSKNTYENMFFSKRLIAESGVEHPKTIFVTNNYHTFRAAIFAKQAGLAASGIGARTAGFFLPNAVMREYIAIIVQHKRSHMAVAFAILVFTALLSVIQSNPDWVSNFFRFLDGI</sequence>
<feature type="transmembrane region" description="Helical" evidence="1">
    <location>
        <begin position="60"/>
        <end position="89"/>
    </location>
</feature>
<proteinExistence type="predicted"/>
<protein>
    <recommendedName>
        <fullName evidence="2">DUF218 domain-containing protein</fullName>
    </recommendedName>
</protein>
<keyword evidence="1" id="KW-1133">Transmembrane helix</keyword>
<dbReference type="Proteomes" id="UP000050911">
    <property type="component" value="Unassembled WGS sequence"/>
</dbReference>
<dbReference type="GO" id="GO:0000270">
    <property type="term" value="P:peptidoglycan metabolic process"/>
    <property type="evidence" value="ECO:0007669"/>
    <property type="project" value="TreeGrafter"/>
</dbReference>